<protein>
    <submittedName>
        <fullName evidence="2">Uncharacterized protein</fullName>
    </submittedName>
</protein>
<keyword evidence="3" id="KW-1185">Reference proteome</keyword>
<organism evidence="2 3">
    <name type="scientific">Albula glossodonta</name>
    <name type="common">roundjaw bonefish</name>
    <dbReference type="NCBI Taxonomy" id="121402"/>
    <lineage>
        <taxon>Eukaryota</taxon>
        <taxon>Metazoa</taxon>
        <taxon>Chordata</taxon>
        <taxon>Craniata</taxon>
        <taxon>Vertebrata</taxon>
        <taxon>Euteleostomi</taxon>
        <taxon>Actinopterygii</taxon>
        <taxon>Neopterygii</taxon>
        <taxon>Teleostei</taxon>
        <taxon>Albuliformes</taxon>
        <taxon>Albulidae</taxon>
        <taxon>Albula</taxon>
    </lineage>
</organism>
<dbReference type="AlphaFoldDB" id="A0A8T2MV56"/>
<feature type="region of interest" description="Disordered" evidence="1">
    <location>
        <begin position="72"/>
        <end position="92"/>
    </location>
</feature>
<sequence length="92" mass="10089">RFGGVTLDLSPLNHTCSCSVDRPHHSDVYLSSTTATLNKLHHDLQHRPVRAFPASTVPPSVSMVIDDSSIFDGLMEEDEKDKAKRGEAESAE</sequence>
<feature type="compositionally biased region" description="Basic and acidic residues" evidence="1">
    <location>
        <begin position="80"/>
        <end position="92"/>
    </location>
</feature>
<reference evidence="2" key="1">
    <citation type="thesis" date="2021" institute="BYU ScholarsArchive" country="Provo, UT, USA">
        <title>Applications of and Algorithms for Genome Assembly and Genomic Analyses with an Emphasis on Marine Teleosts.</title>
        <authorList>
            <person name="Pickett B.D."/>
        </authorList>
    </citation>
    <scope>NUCLEOTIDE SEQUENCE</scope>
    <source>
        <strain evidence="2">HI-2016</strain>
    </source>
</reference>
<dbReference type="EMBL" id="JAFBMS010000278">
    <property type="protein sequence ID" value="KAG9331894.1"/>
    <property type="molecule type" value="Genomic_DNA"/>
</dbReference>
<proteinExistence type="predicted"/>
<evidence type="ECO:0000313" key="2">
    <source>
        <dbReference type="EMBL" id="KAG9331894.1"/>
    </source>
</evidence>
<evidence type="ECO:0000256" key="1">
    <source>
        <dbReference type="SAM" id="MobiDB-lite"/>
    </source>
</evidence>
<name>A0A8T2MV56_9TELE</name>
<evidence type="ECO:0000313" key="3">
    <source>
        <dbReference type="Proteomes" id="UP000824540"/>
    </source>
</evidence>
<accession>A0A8T2MV56</accession>
<comment type="caution">
    <text evidence="2">The sequence shown here is derived from an EMBL/GenBank/DDBJ whole genome shotgun (WGS) entry which is preliminary data.</text>
</comment>
<gene>
    <name evidence="2" type="ORF">JZ751_016632</name>
</gene>
<dbReference type="Proteomes" id="UP000824540">
    <property type="component" value="Unassembled WGS sequence"/>
</dbReference>
<feature type="non-terminal residue" evidence="2">
    <location>
        <position position="1"/>
    </location>
</feature>